<gene>
    <name evidence="2" type="ORF">G3O20_001705</name>
</gene>
<sequence>MNWDLYALIIIISFFMLYKFCEKFSETMIVNIIFSVSVFLLLANVLSTSNFFHKSAVKTYVETVKNMIQIIIIFAVVILIIYAVVGFWGKRYSLRVDNFNIGGINVFFDKSSEIFVKAVG</sequence>
<feature type="transmembrane region" description="Helical" evidence="1">
    <location>
        <begin position="28"/>
        <end position="47"/>
    </location>
</feature>
<feature type="transmembrane region" description="Helical" evidence="1">
    <location>
        <begin position="67"/>
        <end position="88"/>
    </location>
</feature>
<accession>A0A6C8ED46</accession>
<feature type="non-terminal residue" evidence="2">
    <location>
        <position position="120"/>
    </location>
</feature>
<feature type="transmembrane region" description="Helical" evidence="1">
    <location>
        <begin position="6"/>
        <end position="21"/>
    </location>
</feature>
<comment type="caution">
    <text evidence="2">The sequence shown here is derived from an EMBL/GenBank/DDBJ whole genome shotgun (WGS) entry which is preliminary data.</text>
</comment>
<proteinExistence type="predicted"/>
<evidence type="ECO:0000313" key="2">
    <source>
        <dbReference type="EMBL" id="EDP8511366.1"/>
    </source>
</evidence>
<protein>
    <submittedName>
        <fullName evidence="2">Uncharacterized protein</fullName>
    </submittedName>
</protein>
<dbReference type="EMBL" id="AANPAV010000004">
    <property type="protein sequence ID" value="EDP8511366.1"/>
    <property type="molecule type" value="Genomic_DNA"/>
</dbReference>
<keyword evidence="1" id="KW-1133">Transmembrane helix</keyword>
<evidence type="ECO:0000256" key="1">
    <source>
        <dbReference type="SAM" id="Phobius"/>
    </source>
</evidence>
<reference evidence="2" key="1">
    <citation type="submission" date="2020-02" db="EMBL/GenBank/DDBJ databases">
        <authorList>
            <consortium name="GenomeTrakr: Next Generation Sequencing Network for Food Pathogen Tracability"/>
        </authorList>
    </citation>
    <scope>NUCLEOTIDE SEQUENCE</scope>
    <source>
        <strain evidence="2">OSF103463</strain>
    </source>
</reference>
<keyword evidence="1" id="KW-0812">Transmembrane</keyword>
<name>A0A6C8ED46_LISMN</name>
<dbReference type="AlphaFoldDB" id="A0A6C8ED46"/>
<keyword evidence="1" id="KW-0472">Membrane</keyword>
<organism evidence="2">
    <name type="scientific">Listeria monocytogenes</name>
    <dbReference type="NCBI Taxonomy" id="1639"/>
    <lineage>
        <taxon>Bacteria</taxon>
        <taxon>Bacillati</taxon>
        <taxon>Bacillota</taxon>
        <taxon>Bacilli</taxon>
        <taxon>Bacillales</taxon>
        <taxon>Listeriaceae</taxon>
        <taxon>Listeria</taxon>
    </lineage>
</organism>